<dbReference type="GO" id="GO:0005524">
    <property type="term" value="F:ATP binding"/>
    <property type="evidence" value="ECO:0007669"/>
    <property type="project" value="UniProtKB-UniRule"/>
</dbReference>
<protein>
    <recommendedName>
        <fullName evidence="1">non-specific serine/threonine protein kinase</fullName>
        <ecNumber evidence="1">2.7.11.1</ecNumber>
    </recommendedName>
</protein>
<comment type="catalytic activity">
    <reaction evidence="8">
        <text>L-seryl-[protein] + ATP = O-phospho-L-seryl-[protein] + ADP + H(+)</text>
        <dbReference type="Rhea" id="RHEA:17989"/>
        <dbReference type="Rhea" id="RHEA-COMP:9863"/>
        <dbReference type="Rhea" id="RHEA-COMP:11604"/>
        <dbReference type="ChEBI" id="CHEBI:15378"/>
        <dbReference type="ChEBI" id="CHEBI:29999"/>
        <dbReference type="ChEBI" id="CHEBI:30616"/>
        <dbReference type="ChEBI" id="CHEBI:83421"/>
        <dbReference type="ChEBI" id="CHEBI:456216"/>
        <dbReference type="EC" id="2.7.11.1"/>
    </reaction>
</comment>
<dbReference type="PANTHER" id="PTHR24346:SF75">
    <property type="entry name" value="AURORA KINASE"/>
    <property type="match status" value="1"/>
</dbReference>
<evidence type="ECO:0000256" key="8">
    <source>
        <dbReference type="ARBA" id="ARBA00048679"/>
    </source>
</evidence>
<dbReference type="CDD" id="cd14003">
    <property type="entry name" value="STKc_AMPK-like"/>
    <property type="match status" value="1"/>
</dbReference>
<evidence type="ECO:0000256" key="9">
    <source>
        <dbReference type="PROSITE-ProRule" id="PRU10141"/>
    </source>
</evidence>
<reference evidence="13" key="1">
    <citation type="submission" date="2025-08" db="UniProtKB">
        <authorList>
            <consortium name="Ensembl"/>
        </authorList>
    </citation>
    <scope>IDENTIFICATION</scope>
</reference>
<proteinExistence type="inferred from homology"/>
<comment type="catalytic activity">
    <reaction evidence="7">
        <text>L-threonyl-[protein] + ATP = O-phospho-L-threonyl-[protein] + ADP + H(+)</text>
        <dbReference type="Rhea" id="RHEA:46608"/>
        <dbReference type="Rhea" id="RHEA-COMP:11060"/>
        <dbReference type="Rhea" id="RHEA-COMP:11605"/>
        <dbReference type="ChEBI" id="CHEBI:15378"/>
        <dbReference type="ChEBI" id="CHEBI:30013"/>
        <dbReference type="ChEBI" id="CHEBI:30616"/>
        <dbReference type="ChEBI" id="CHEBI:61977"/>
        <dbReference type="ChEBI" id="CHEBI:456216"/>
        <dbReference type="EC" id="2.7.11.1"/>
    </reaction>
</comment>
<evidence type="ECO:0000256" key="5">
    <source>
        <dbReference type="ARBA" id="ARBA00022777"/>
    </source>
</evidence>
<dbReference type="FunFam" id="1.10.510.10:FF:000571">
    <property type="entry name" value="Maternal embryonic leucine zipper kinase"/>
    <property type="match status" value="1"/>
</dbReference>
<keyword evidence="5" id="KW-0418">Kinase</keyword>
<dbReference type="PANTHER" id="PTHR24346">
    <property type="entry name" value="MAP/MICROTUBULE AFFINITY-REGULATING KINASE"/>
    <property type="match status" value="1"/>
</dbReference>
<evidence type="ECO:0000256" key="11">
    <source>
        <dbReference type="SAM" id="MobiDB-lite"/>
    </source>
</evidence>
<evidence type="ECO:0000256" key="2">
    <source>
        <dbReference type="ARBA" id="ARBA00022527"/>
    </source>
</evidence>
<dbReference type="InterPro" id="IPR000719">
    <property type="entry name" value="Prot_kinase_dom"/>
</dbReference>
<dbReference type="InterPro" id="IPR017441">
    <property type="entry name" value="Protein_kinase_ATP_BS"/>
</dbReference>
<keyword evidence="2 10" id="KW-0723">Serine/threonine-protein kinase</keyword>
<dbReference type="Pfam" id="PF00069">
    <property type="entry name" value="Pkinase"/>
    <property type="match status" value="1"/>
</dbReference>
<reference evidence="13" key="2">
    <citation type="submission" date="2025-09" db="UniProtKB">
        <authorList>
            <consortium name="Ensembl"/>
        </authorList>
    </citation>
    <scope>IDENTIFICATION</scope>
</reference>
<evidence type="ECO:0000256" key="10">
    <source>
        <dbReference type="RuleBase" id="RU000304"/>
    </source>
</evidence>
<dbReference type="AlphaFoldDB" id="A0A8C9NZC2"/>
<feature type="region of interest" description="Disordered" evidence="11">
    <location>
        <begin position="276"/>
        <end position="299"/>
    </location>
</feature>
<accession>A0A8C9NZC2</accession>
<evidence type="ECO:0000256" key="3">
    <source>
        <dbReference type="ARBA" id="ARBA00022679"/>
    </source>
</evidence>
<evidence type="ECO:0000256" key="1">
    <source>
        <dbReference type="ARBA" id="ARBA00012513"/>
    </source>
</evidence>
<evidence type="ECO:0000256" key="6">
    <source>
        <dbReference type="ARBA" id="ARBA00022840"/>
    </source>
</evidence>
<feature type="domain" description="Protein kinase" evidence="12">
    <location>
        <begin position="25"/>
        <end position="271"/>
    </location>
</feature>
<sequence length="357" mass="39384">TAISPLPPPAEDLRGCSEPGFLDQYEVLRAIGHGEFGQVHLARHRLTGAEVAVKVLKTVTQDISDLSEPLMLKSLEHPNVIQLFQVIRTRENLYMVMEHAGGGQLLERIPPGGMPQEEACRLFRQIVCALGHCHDKGIVHRDLKPANIMLDARGHVKLIDFGLSARFTAGHKLNDLWGSLAYIAPETVLKQEHEGPSADIWSLGIILYFMLTGSHPFRGNTPQETLMRILLARFQVPSSVPVKARRLIRQILVLNPKKRPTVKQILQHPWLRQGEPCAPHPSSQALPTRPDPVGPQVERRGPPAILSKAWTSVPPSAVYIGTHCPRISVKHSCALSSFRQIGSPCPCVEGVSPLEPV</sequence>
<keyword evidence="6 9" id="KW-0067">ATP-binding</keyword>
<dbReference type="Ensembl" id="ENSSDAT00000002839.1">
    <property type="protein sequence ID" value="ENSSDAP00000002452.1"/>
    <property type="gene ID" value="ENSSDAG00000002374.1"/>
</dbReference>
<dbReference type="EC" id="2.7.11.1" evidence="1"/>
<dbReference type="GO" id="GO:0005737">
    <property type="term" value="C:cytoplasm"/>
    <property type="evidence" value="ECO:0007669"/>
    <property type="project" value="TreeGrafter"/>
</dbReference>
<keyword evidence="14" id="KW-1185">Reference proteome</keyword>
<dbReference type="Gene3D" id="1.10.510.10">
    <property type="entry name" value="Transferase(Phosphotransferase) domain 1"/>
    <property type="match status" value="1"/>
</dbReference>
<keyword evidence="3" id="KW-0808">Transferase</keyword>
<dbReference type="PROSITE" id="PS00108">
    <property type="entry name" value="PROTEIN_KINASE_ST"/>
    <property type="match status" value="1"/>
</dbReference>
<dbReference type="GO" id="GO:0035556">
    <property type="term" value="P:intracellular signal transduction"/>
    <property type="evidence" value="ECO:0007669"/>
    <property type="project" value="TreeGrafter"/>
</dbReference>
<dbReference type="Proteomes" id="UP000694422">
    <property type="component" value="Unplaced"/>
</dbReference>
<dbReference type="SUPFAM" id="SSF56112">
    <property type="entry name" value="Protein kinase-like (PK-like)"/>
    <property type="match status" value="1"/>
</dbReference>
<dbReference type="PROSITE" id="PS50011">
    <property type="entry name" value="PROTEIN_KINASE_DOM"/>
    <property type="match status" value="1"/>
</dbReference>
<name>A0A8C9NZC2_SPEDA</name>
<evidence type="ECO:0000313" key="14">
    <source>
        <dbReference type="Proteomes" id="UP000694422"/>
    </source>
</evidence>
<feature type="binding site" evidence="9">
    <location>
        <position position="54"/>
    </location>
    <ligand>
        <name>ATP</name>
        <dbReference type="ChEBI" id="CHEBI:30616"/>
    </ligand>
</feature>
<dbReference type="PROSITE" id="PS00107">
    <property type="entry name" value="PROTEIN_KINASE_ATP"/>
    <property type="match status" value="1"/>
</dbReference>
<dbReference type="InterPro" id="IPR011009">
    <property type="entry name" value="Kinase-like_dom_sf"/>
</dbReference>
<evidence type="ECO:0000256" key="7">
    <source>
        <dbReference type="ARBA" id="ARBA00047899"/>
    </source>
</evidence>
<organism evidence="13 14">
    <name type="scientific">Spermophilus dauricus</name>
    <name type="common">Daurian ground squirrel</name>
    <dbReference type="NCBI Taxonomy" id="99837"/>
    <lineage>
        <taxon>Eukaryota</taxon>
        <taxon>Metazoa</taxon>
        <taxon>Chordata</taxon>
        <taxon>Craniata</taxon>
        <taxon>Vertebrata</taxon>
        <taxon>Euteleostomi</taxon>
        <taxon>Mammalia</taxon>
        <taxon>Eutheria</taxon>
        <taxon>Euarchontoglires</taxon>
        <taxon>Glires</taxon>
        <taxon>Rodentia</taxon>
        <taxon>Sciuromorpha</taxon>
        <taxon>Sciuridae</taxon>
        <taxon>Xerinae</taxon>
        <taxon>Marmotini</taxon>
        <taxon>Spermophilus</taxon>
    </lineage>
</organism>
<comment type="similarity">
    <text evidence="10">Belongs to the protein kinase superfamily.</text>
</comment>
<keyword evidence="4 9" id="KW-0547">Nucleotide-binding</keyword>
<dbReference type="InterPro" id="IPR008271">
    <property type="entry name" value="Ser/Thr_kinase_AS"/>
</dbReference>
<evidence type="ECO:0000256" key="4">
    <source>
        <dbReference type="ARBA" id="ARBA00022741"/>
    </source>
</evidence>
<dbReference type="SMART" id="SM00220">
    <property type="entry name" value="S_TKc"/>
    <property type="match status" value="1"/>
</dbReference>
<dbReference type="GO" id="GO:0004674">
    <property type="term" value="F:protein serine/threonine kinase activity"/>
    <property type="evidence" value="ECO:0007669"/>
    <property type="project" value="UniProtKB-KW"/>
</dbReference>
<evidence type="ECO:0000259" key="12">
    <source>
        <dbReference type="PROSITE" id="PS50011"/>
    </source>
</evidence>
<evidence type="ECO:0000313" key="13">
    <source>
        <dbReference type="Ensembl" id="ENSSDAP00000002452.1"/>
    </source>
</evidence>
<dbReference type="FunFam" id="3.30.200.20:FF:000003">
    <property type="entry name" value="Non-specific serine/threonine protein kinase"/>
    <property type="match status" value="1"/>
</dbReference>